<feature type="coiled-coil region" evidence="1">
    <location>
        <begin position="62"/>
        <end position="114"/>
    </location>
</feature>
<comment type="caution">
    <text evidence="2">The sequence shown here is derived from an EMBL/GenBank/DDBJ whole genome shotgun (WGS) entry which is preliminary data.</text>
</comment>
<reference evidence="2 3" key="1">
    <citation type="submission" date="2019-07" db="EMBL/GenBank/DDBJ databases">
        <title>Whole genome shotgun sequence of Vibrio sagamiensis NBRC 104589.</title>
        <authorList>
            <person name="Hosoyama A."/>
            <person name="Uohara A."/>
            <person name="Ohji S."/>
            <person name="Ichikawa N."/>
        </authorList>
    </citation>
    <scope>NUCLEOTIDE SEQUENCE [LARGE SCALE GENOMIC DNA]</scope>
    <source>
        <strain evidence="2 3">NBRC 104589</strain>
    </source>
</reference>
<dbReference type="Proteomes" id="UP000321922">
    <property type="component" value="Unassembled WGS sequence"/>
</dbReference>
<protein>
    <submittedName>
        <fullName evidence="2">Type III secretion protein</fullName>
    </submittedName>
</protein>
<evidence type="ECO:0000313" key="3">
    <source>
        <dbReference type="Proteomes" id="UP000321922"/>
    </source>
</evidence>
<dbReference type="EMBL" id="BJXJ01000012">
    <property type="protein sequence ID" value="GEM75459.1"/>
    <property type="molecule type" value="Genomic_DNA"/>
</dbReference>
<dbReference type="RefSeq" id="WP_039983253.1">
    <property type="nucleotide sequence ID" value="NZ_BAOJ01000176.1"/>
</dbReference>
<dbReference type="Pfam" id="PF07321">
    <property type="entry name" value="YscO"/>
    <property type="match status" value="1"/>
</dbReference>
<dbReference type="InterPro" id="IPR053716">
    <property type="entry name" value="Flag_assembly_chemotaxis_eff"/>
</dbReference>
<evidence type="ECO:0000313" key="2">
    <source>
        <dbReference type="EMBL" id="GEM75459.1"/>
    </source>
</evidence>
<evidence type="ECO:0000256" key="1">
    <source>
        <dbReference type="SAM" id="Coils"/>
    </source>
</evidence>
<dbReference type="Gene3D" id="1.10.287.1700">
    <property type="match status" value="1"/>
</dbReference>
<name>A0A511QDV0_9VIBR</name>
<organism evidence="2 3">
    <name type="scientific">Vibrio sagamiensis NBRC 104589</name>
    <dbReference type="NCBI Taxonomy" id="1219064"/>
    <lineage>
        <taxon>Bacteria</taxon>
        <taxon>Pseudomonadati</taxon>
        <taxon>Pseudomonadota</taxon>
        <taxon>Gammaproteobacteria</taxon>
        <taxon>Vibrionales</taxon>
        <taxon>Vibrionaceae</taxon>
        <taxon>Vibrio</taxon>
    </lineage>
</organism>
<dbReference type="AlphaFoldDB" id="A0A511QDV0"/>
<dbReference type="OrthoDB" id="5905903at2"/>
<keyword evidence="3" id="KW-1185">Reference proteome</keyword>
<dbReference type="InterPro" id="IPR009929">
    <property type="entry name" value="T3SS_YscO"/>
</dbReference>
<accession>A0A511QDV0</accession>
<sequence>MIAQLLHIKSIRADRADNAVKQQEYRVKHSASLLKKAEQSATDYQHWRIEEEERRFAKAQQKTLLLRELEDLRQEIALLRGREAELQQQVVEAQKNLDNEREVLRQKKKNALAAHKTKEKFEELSQEETAELIRQQQYQEELEQEEFRLPEPI</sequence>
<gene>
    <name evidence="2" type="ORF">VSA01S_15710</name>
</gene>
<proteinExistence type="predicted"/>
<keyword evidence="1" id="KW-0175">Coiled coil</keyword>